<keyword evidence="5" id="KW-0832">Ubl conjugation</keyword>
<dbReference type="SMART" id="SM00884">
    <property type="entry name" value="Cullin_Nedd8"/>
    <property type="match status" value="1"/>
</dbReference>
<organism evidence="11 12">
    <name type="scientific">Opisthorchis felineus</name>
    <dbReference type="NCBI Taxonomy" id="147828"/>
    <lineage>
        <taxon>Eukaryota</taxon>
        <taxon>Metazoa</taxon>
        <taxon>Spiralia</taxon>
        <taxon>Lophotrochozoa</taxon>
        <taxon>Platyhelminthes</taxon>
        <taxon>Trematoda</taxon>
        <taxon>Digenea</taxon>
        <taxon>Opisthorchiida</taxon>
        <taxon>Opisthorchiata</taxon>
        <taxon>Opisthorchiidae</taxon>
        <taxon>Opisthorchis</taxon>
    </lineage>
</organism>
<accession>A0A4S2MB97</accession>
<dbReference type="InterPro" id="IPR036388">
    <property type="entry name" value="WH-like_DNA-bd_sf"/>
</dbReference>
<reference evidence="11 12" key="1">
    <citation type="journal article" date="2019" name="BMC Genomics">
        <title>New insights from Opisthorchis felineus genome: update on genomics of the epidemiologically important liver flukes.</title>
        <authorList>
            <person name="Ershov N.I."/>
            <person name="Mordvinov V.A."/>
            <person name="Prokhortchouk E.B."/>
            <person name="Pakharukova M.Y."/>
            <person name="Gunbin K.V."/>
            <person name="Ustyantsev K."/>
            <person name="Genaev M.A."/>
            <person name="Blinov A.G."/>
            <person name="Mazur A."/>
            <person name="Boulygina E."/>
            <person name="Tsygankova S."/>
            <person name="Khrameeva E."/>
            <person name="Chekanov N."/>
            <person name="Fan G."/>
            <person name="Xiao A."/>
            <person name="Zhang H."/>
            <person name="Xu X."/>
            <person name="Yang H."/>
            <person name="Solovyev V."/>
            <person name="Lee S.M."/>
            <person name="Liu X."/>
            <person name="Afonnikov D.A."/>
            <person name="Skryabin K.G."/>
        </authorList>
    </citation>
    <scope>NUCLEOTIDE SEQUENCE [LARGE SCALE GENOMIC DNA]</scope>
    <source>
        <strain evidence="11">AK-0245</strain>
        <tissue evidence="11">Whole organism</tissue>
    </source>
</reference>
<dbReference type="SMART" id="SM00182">
    <property type="entry name" value="CULLIN"/>
    <property type="match status" value="1"/>
</dbReference>
<dbReference type="InterPro" id="IPR059120">
    <property type="entry name" value="Cullin-like_AB"/>
</dbReference>
<keyword evidence="12" id="KW-1185">Reference proteome</keyword>
<evidence type="ECO:0000256" key="9">
    <source>
        <dbReference type="SAM" id="MobiDB-lite"/>
    </source>
</evidence>
<evidence type="ECO:0000313" key="12">
    <source>
        <dbReference type="Proteomes" id="UP000308267"/>
    </source>
</evidence>
<evidence type="ECO:0000256" key="4">
    <source>
        <dbReference type="ARBA" id="ARBA00022499"/>
    </source>
</evidence>
<dbReference type="FunFam" id="1.20.1310.10:FF:000001">
    <property type="entry name" value="Cullin 3"/>
    <property type="match status" value="1"/>
</dbReference>
<evidence type="ECO:0000256" key="5">
    <source>
        <dbReference type="ARBA" id="ARBA00022843"/>
    </source>
</evidence>
<dbReference type="GO" id="GO:0031625">
    <property type="term" value="F:ubiquitin protein ligase binding"/>
    <property type="evidence" value="ECO:0007669"/>
    <property type="project" value="InterPro"/>
</dbReference>
<dbReference type="InterPro" id="IPR019559">
    <property type="entry name" value="Cullin_neddylation_domain"/>
</dbReference>
<dbReference type="GO" id="GO:0043161">
    <property type="term" value="P:proteasome-mediated ubiquitin-dependent protein catabolic process"/>
    <property type="evidence" value="ECO:0007669"/>
    <property type="project" value="UniProtKB-ARBA"/>
</dbReference>
<evidence type="ECO:0000256" key="6">
    <source>
        <dbReference type="ARBA" id="ARBA00023242"/>
    </source>
</evidence>
<dbReference type="GO" id="GO:0000209">
    <property type="term" value="P:protein polyubiquitination"/>
    <property type="evidence" value="ECO:0007669"/>
    <property type="project" value="UniProtKB-ARBA"/>
</dbReference>
<dbReference type="GO" id="GO:0000278">
    <property type="term" value="P:mitotic cell cycle"/>
    <property type="evidence" value="ECO:0007669"/>
    <property type="project" value="UniProtKB-ARBA"/>
</dbReference>
<dbReference type="AlphaFoldDB" id="A0A4S2MB97"/>
<dbReference type="InterPro" id="IPR016158">
    <property type="entry name" value="Cullin_homology"/>
</dbReference>
<dbReference type="Pfam" id="PF26557">
    <property type="entry name" value="Cullin_AB"/>
    <property type="match status" value="2"/>
</dbReference>
<dbReference type="EMBL" id="SJOL01004636">
    <property type="protein sequence ID" value="TGZ71417.1"/>
    <property type="molecule type" value="Genomic_DNA"/>
</dbReference>
<dbReference type="GO" id="GO:0005737">
    <property type="term" value="C:cytoplasm"/>
    <property type="evidence" value="ECO:0007669"/>
    <property type="project" value="UniProtKB-ARBA"/>
</dbReference>
<gene>
    <name evidence="11" type="ORF">CRM22_002660</name>
</gene>
<dbReference type="Pfam" id="PF00888">
    <property type="entry name" value="Cullin"/>
    <property type="match status" value="1"/>
</dbReference>
<dbReference type="GO" id="GO:0010468">
    <property type="term" value="P:regulation of gene expression"/>
    <property type="evidence" value="ECO:0007669"/>
    <property type="project" value="UniProtKB-ARBA"/>
</dbReference>
<dbReference type="GO" id="GO:0006915">
    <property type="term" value="P:apoptotic process"/>
    <property type="evidence" value="ECO:0007669"/>
    <property type="project" value="UniProtKB-ARBA"/>
</dbReference>
<name>A0A4S2MB97_OPIFE</name>
<dbReference type="Gene3D" id="3.30.230.130">
    <property type="entry name" value="Cullin, Chain C, Domain 2"/>
    <property type="match status" value="1"/>
</dbReference>
<evidence type="ECO:0000256" key="8">
    <source>
        <dbReference type="RuleBase" id="RU003829"/>
    </source>
</evidence>
<evidence type="ECO:0000313" key="11">
    <source>
        <dbReference type="EMBL" id="TGZ71417.1"/>
    </source>
</evidence>
<evidence type="ECO:0000256" key="7">
    <source>
        <dbReference type="PROSITE-ProRule" id="PRU00330"/>
    </source>
</evidence>
<dbReference type="SUPFAM" id="SSF75632">
    <property type="entry name" value="Cullin homology domain"/>
    <property type="match status" value="1"/>
</dbReference>
<evidence type="ECO:0000256" key="2">
    <source>
        <dbReference type="ARBA" id="ARBA00004906"/>
    </source>
</evidence>
<dbReference type="InterPro" id="IPR036317">
    <property type="entry name" value="Cullin_homology_sf"/>
</dbReference>
<dbReference type="FunFam" id="1.20.1310.10:FF:000002">
    <property type="entry name" value="cullin-3 isoform X1"/>
    <property type="match status" value="1"/>
</dbReference>
<dbReference type="Gene3D" id="1.20.1310.10">
    <property type="entry name" value="Cullin Repeats"/>
    <property type="match status" value="4"/>
</dbReference>
<dbReference type="FunFam" id="1.20.1310.10:FF:000006">
    <property type="entry name" value="Cullin 3"/>
    <property type="match status" value="1"/>
</dbReference>
<evidence type="ECO:0000256" key="1">
    <source>
        <dbReference type="ARBA" id="ARBA00004123"/>
    </source>
</evidence>
<dbReference type="Proteomes" id="UP000308267">
    <property type="component" value="Unassembled WGS sequence"/>
</dbReference>
<proteinExistence type="inferred from homology"/>
<dbReference type="Gene3D" id="1.10.10.10">
    <property type="entry name" value="Winged helix-like DNA-binding domain superfamily/Winged helix DNA-binding domain"/>
    <property type="match status" value="1"/>
</dbReference>
<dbReference type="GO" id="GO:0006950">
    <property type="term" value="P:response to stress"/>
    <property type="evidence" value="ECO:0007669"/>
    <property type="project" value="UniProtKB-ARBA"/>
</dbReference>
<dbReference type="PANTHER" id="PTHR11932">
    <property type="entry name" value="CULLIN"/>
    <property type="match status" value="1"/>
</dbReference>
<dbReference type="SUPFAM" id="SSF74788">
    <property type="entry name" value="Cullin repeat-like"/>
    <property type="match status" value="1"/>
</dbReference>
<dbReference type="GO" id="GO:0080090">
    <property type="term" value="P:regulation of primary metabolic process"/>
    <property type="evidence" value="ECO:0007669"/>
    <property type="project" value="UniProtKB-ARBA"/>
</dbReference>
<dbReference type="PROSITE" id="PS50069">
    <property type="entry name" value="CULLIN_2"/>
    <property type="match status" value="1"/>
</dbReference>
<comment type="similarity">
    <text evidence="3 7 8">Belongs to the cullin family.</text>
</comment>
<dbReference type="SUPFAM" id="SSF46785">
    <property type="entry name" value="Winged helix' DNA-binding domain"/>
    <property type="match status" value="1"/>
</dbReference>
<dbReference type="OrthoDB" id="27073at2759"/>
<sequence length="835" mass="95865">MCRATGFSVYLFKMFQGSGVRRPDGTVPRMRIKAFAHTIDERHANQLWEHLKSAMIEIQKKNSGGLSYEELYRSAYTLVLHKHGERLYAGTKDLVSEHMIRVRDSIVENLNNKFLTHLNSCWTDHQTGMAMIRDILMYMDRVYVGQNNLPSVYKMGMTVFCNYVLRYSVIRDHLQKTLLDMVRRERRGEVISRSQIRDACQMFVQLGVGSLSVYLEDFEQPFLEQSRDFYRAESESFLSENTSAILYIKKVEQRIEEEIRRAHHYLDPSTKPKIVAVLEEELISRHMETIVGMENSGLTHMLTHDRFEDIAAMYNVISRVEEGPKIMSHYISMYLREQGRKIVQESGTPSSQQYIQDLLQLRDRANDLLVRALNNQTIFRNQINSDFEYFINLNTRSPEFLSLFIDEKLKRGTKGMADQDVDAVFDKCIVLFRYLQEKDVFEGYYKKHLAKRLLLSKSQSDDQEKIMISKLMAECGAVYTSKLEGMFKDMAVSKTLMDEFNAMLTSTNRNLGLDLYVRVLTTGLWPTQSVNCCVALPEEAANAFEVYRNFYLGKHNGRKISLQTNMGYAELAALFFGRVSSSDGVQVGSATTGAGASTALMDPINPSFLLRGSSSGSSGQANSQGSQGMLVSGLPGSPGAPGTLEPATFNTGRGSFRKYFLQVSTYQMEILMKFNRRSRYTFAELSSETNIPERELKRSLMALALGRSNQRILCKEPKTREIEPNDVFYVNDSFVSKHFKVKVQSITVKENEPERQEIHTRVDENRRYVIEATIVRVMKARKTLGHGQLVVEVIEQLKSRFVPTPVLIKQRIESLIEREFLARMEDDRRVYKYLA</sequence>
<protein>
    <recommendedName>
        <fullName evidence="10">Cullin family profile domain-containing protein</fullName>
    </recommendedName>
</protein>
<keyword evidence="6" id="KW-0539">Nucleus</keyword>
<evidence type="ECO:0000259" key="10">
    <source>
        <dbReference type="PROSITE" id="PS50069"/>
    </source>
</evidence>
<dbReference type="InterPro" id="IPR001373">
    <property type="entry name" value="Cullin_N"/>
</dbReference>
<evidence type="ECO:0000256" key="3">
    <source>
        <dbReference type="ARBA" id="ARBA00006019"/>
    </source>
</evidence>
<feature type="compositionally biased region" description="Low complexity" evidence="9">
    <location>
        <begin position="612"/>
        <end position="628"/>
    </location>
</feature>
<keyword evidence="4" id="KW-1017">Isopeptide bond</keyword>
<feature type="domain" description="Cullin family profile" evidence="10">
    <location>
        <begin position="396"/>
        <end position="704"/>
    </location>
</feature>
<comment type="pathway">
    <text evidence="2">Protein modification; protein ubiquitination.</text>
</comment>
<dbReference type="Pfam" id="PF10557">
    <property type="entry name" value="Cullin_Nedd8"/>
    <property type="match status" value="1"/>
</dbReference>
<comment type="caution">
    <text evidence="11">The sequence shown here is derived from an EMBL/GenBank/DDBJ whole genome shotgun (WGS) entry which is preliminary data.</text>
</comment>
<dbReference type="GO" id="GO:0007165">
    <property type="term" value="P:signal transduction"/>
    <property type="evidence" value="ECO:0007669"/>
    <property type="project" value="UniProtKB-ARBA"/>
</dbReference>
<dbReference type="InterPro" id="IPR036390">
    <property type="entry name" value="WH_DNA-bd_sf"/>
</dbReference>
<dbReference type="InterPro" id="IPR016159">
    <property type="entry name" value="Cullin_repeat-like_dom_sf"/>
</dbReference>
<dbReference type="GO" id="GO:0005634">
    <property type="term" value="C:nucleus"/>
    <property type="evidence" value="ECO:0007669"/>
    <property type="project" value="UniProtKB-SubCell"/>
</dbReference>
<comment type="subcellular location">
    <subcellularLocation>
        <location evidence="1">Nucleus</location>
    </subcellularLocation>
</comment>
<dbReference type="STRING" id="147828.A0A4S2MB97"/>
<dbReference type="InterPro" id="IPR045093">
    <property type="entry name" value="Cullin"/>
</dbReference>
<feature type="region of interest" description="Disordered" evidence="9">
    <location>
        <begin position="612"/>
        <end position="649"/>
    </location>
</feature>
<dbReference type="FunFam" id="1.10.10.10:FF:000091">
    <property type="entry name" value="Cullin 3"/>
    <property type="match status" value="1"/>
</dbReference>